<dbReference type="InterPro" id="IPR013152">
    <property type="entry name" value="Gastrin/cholecystokinin_CS"/>
</dbReference>
<comment type="subcellular location">
    <subcellularLocation>
        <location evidence="1">Secreted</location>
    </subcellularLocation>
</comment>
<evidence type="ECO:0000256" key="5">
    <source>
        <dbReference type="ARBA" id="ARBA00022685"/>
    </source>
</evidence>
<keyword evidence="5" id="KW-0165">Cleavage on pair of basic residues</keyword>
<dbReference type="Pfam" id="PF08257">
    <property type="entry name" value="Sulfakinin"/>
    <property type="match status" value="2"/>
</dbReference>
<proteinExistence type="inferred from homology"/>
<organism evidence="10 11">
    <name type="scientific">Drosophila albomicans</name>
    <name type="common">Fruit fly</name>
    <dbReference type="NCBI Taxonomy" id="7291"/>
    <lineage>
        <taxon>Eukaryota</taxon>
        <taxon>Metazoa</taxon>
        <taxon>Ecdysozoa</taxon>
        <taxon>Arthropoda</taxon>
        <taxon>Hexapoda</taxon>
        <taxon>Insecta</taxon>
        <taxon>Pterygota</taxon>
        <taxon>Neoptera</taxon>
        <taxon>Endopterygota</taxon>
        <taxon>Diptera</taxon>
        <taxon>Brachycera</taxon>
        <taxon>Muscomorpha</taxon>
        <taxon>Ephydroidea</taxon>
        <taxon>Drosophilidae</taxon>
        <taxon>Drosophila</taxon>
    </lineage>
</organism>
<dbReference type="InterPro" id="IPR013259">
    <property type="entry name" value="Sulfakinin"/>
</dbReference>
<sequence length="141" mass="16142">MLRYRSPRTYSGVLSLLMLSIYMLLVVPTLAHTGNLESGKEELQLRDLEPKLETETGMLSEHGSGPSISRFSSNRRNQRSFGFTPKLFSIPRSKLPIELGILVDTDDGERPKRFDDYGHMRFGKRGGDEQFDDYGHMRFGR</sequence>
<evidence type="ECO:0000256" key="4">
    <source>
        <dbReference type="ARBA" id="ARBA00022525"/>
    </source>
</evidence>
<reference evidence="11" key="1">
    <citation type="submission" date="2025-08" db="UniProtKB">
        <authorList>
            <consortium name="RefSeq"/>
        </authorList>
    </citation>
    <scope>IDENTIFICATION</scope>
    <source>
        <strain evidence="11">15112-1751.03</strain>
        <tissue evidence="11">Whole Adult</tissue>
    </source>
</reference>
<keyword evidence="9" id="KW-1133">Transmembrane helix</keyword>
<protein>
    <recommendedName>
        <fullName evidence="3">Drosulfakinins</fullName>
    </recommendedName>
</protein>
<evidence type="ECO:0000256" key="3">
    <source>
        <dbReference type="ARBA" id="ARBA00021505"/>
    </source>
</evidence>
<keyword evidence="10" id="KW-1185">Reference proteome</keyword>
<feature type="region of interest" description="Disordered" evidence="8">
    <location>
        <begin position="54"/>
        <end position="77"/>
    </location>
</feature>
<evidence type="ECO:0000256" key="2">
    <source>
        <dbReference type="ARBA" id="ARBA00006273"/>
    </source>
</evidence>
<keyword evidence="9" id="KW-0472">Membrane</keyword>
<name>A0A6P8XNX5_DROAB</name>
<evidence type="ECO:0000256" key="1">
    <source>
        <dbReference type="ARBA" id="ARBA00004613"/>
    </source>
</evidence>
<keyword evidence="6" id="KW-0027">Amidation</keyword>
<keyword evidence="4" id="KW-0964">Secreted</keyword>
<dbReference type="GO" id="GO:0007218">
    <property type="term" value="P:neuropeptide signaling pathway"/>
    <property type="evidence" value="ECO:0007669"/>
    <property type="project" value="UniProtKB-KW"/>
</dbReference>
<comment type="similarity">
    <text evidence="2">Belongs to the gastrin/cholecystokinin family.</text>
</comment>
<dbReference type="AlphaFoldDB" id="A0A6P8XNX5"/>
<dbReference type="Proteomes" id="UP000515160">
    <property type="component" value="Chromosome 2R"/>
</dbReference>
<dbReference type="CTD" id="45845"/>
<evidence type="ECO:0000256" key="6">
    <source>
        <dbReference type="ARBA" id="ARBA00022815"/>
    </source>
</evidence>
<evidence type="ECO:0000313" key="11">
    <source>
        <dbReference type="RefSeq" id="XP_034114793.1"/>
    </source>
</evidence>
<dbReference type="GeneID" id="117574874"/>
<keyword evidence="7" id="KW-0527">Neuropeptide</keyword>
<evidence type="ECO:0000256" key="9">
    <source>
        <dbReference type="SAM" id="Phobius"/>
    </source>
</evidence>
<keyword evidence="9" id="KW-0812">Transmembrane</keyword>
<evidence type="ECO:0000256" key="7">
    <source>
        <dbReference type="ARBA" id="ARBA00023320"/>
    </source>
</evidence>
<dbReference type="GO" id="GO:0005576">
    <property type="term" value="C:extracellular region"/>
    <property type="evidence" value="ECO:0007669"/>
    <property type="project" value="UniProtKB-SubCell"/>
</dbReference>
<feature type="transmembrane region" description="Helical" evidence="9">
    <location>
        <begin position="12"/>
        <end position="31"/>
    </location>
</feature>
<evidence type="ECO:0000313" key="10">
    <source>
        <dbReference type="Proteomes" id="UP000515160"/>
    </source>
</evidence>
<gene>
    <name evidence="11" type="primary">LOC117574874</name>
</gene>
<accession>A0A6P8XNX5</accession>
<dbReference type="OrthoDB" id="6360815at2759"/>
<evidence type="ECO:0000256" key="8">
    <source>
        <dbReference type="SAM" id="MobiDB-lite"/>
    </source>
</evidence>
<dbReference type="PROSITE" id="PS00259">
    <property type="entry name" value="GASTRIN"/>
    <property type="match status" value="1"/>
</dbReference>
<dbReference type="RefSeq" id="XP_034114793.1">
    <property type="nucleotide sequence ID" value="XM_034258902.2"/>
</dbReference>